<evidence type="ECO:0000256" key="1">
    <source>
        <dbReference type="SAM" id="Phobius"/>
    </source>
</evidence>
<dbReference type="Pfam" id="PF06197">
    <property type="entry name" value="DUF998"/>
    <property type="match status" value="1"/>
</dbReference>
<feature type="transmembrane region" description="Helical" evidence="1">
    <location>
        <begin position="165"/>
        <end position="186"/>
    </location>
</feature>
<feature type="transmembrane region" description="Helical" evidence="1">
    <location>
        <begin position="51"/>
        <end position="74"/>
    </location>
</feature>
<sequence length="228" mass="24288">MIYRIRRWSLLAVLVNVVFTGLWIAAATWQGSQYNTVKHTISDMYADGVPGAWFLIIPFTLAGAVCILFAGLALWPSLRQAGWPAAVGVTLLALSIFGLGDLLSPFEREGCRMADPGCTATKQLATAGGATDSILSTFGILAFAVSGYFLAVAMRRLPGWARWGVPSMVFSSAFVLVGVIDAVFGSHGLTGFFERVIALMGACGIVALAIGTRRHANQVAPGRYGWQV</sequence>
<keyword evidence="1" id="KW-0472">Membrane</keyword>
<keyword evidence="1" id="KW-1133">Transmembrane helix</keyword>
<protein>
    <submittedName>
        <fullName evidence="2">DUF998 domain-containing protein</fullName>
    </submittedName>
</protein>
<keyword evidence="1" id="KW-0812">Transmembrane</keyword>
<feature type="transmembrane region" description="Helical" evidence="1">
    <location>
        <begin position="81"/>
        <end position="100"/>
    </location>
</feature>
<comment type="caution">
    <text evidence="2">The sequence shown here is derived from an EMBL/GenBank/DDBJ whole genome shotgun (WGS) entry which is preliminary data.</text>
</comment>
<keyword evidence="3" id="KW-1185">Reference proteome</keyword>
<dbReference type="RefSeq" id="WP_222979810.1">
    <property type="nucleotide sequence ID" value="NZ_JAINVZ010000013.1"/>
</dbReference>
<evidence type="ECO:0000313" key="2">
    <source>
        <dbReference type="EMBL" id="MBY8887055.1"/>
    </source>
</evidence>
<reference evidence="2 3" key="1">
    <citation type="submission" date="2021-08" db="EMBL/GenBank/DDBJ databases">
        <title>Streptomyces sp. PTM05 isolated from lichen.</title>
        <authorList>
            <person name="Somphong A."/>
            <person name="Phongsopitanun W."/>
            <person name="Tanasupawat S."/>
        </authorList>
    </citation>
    <scope>NUCLEOTIDE SEQUENCE [LARGE SCALE GENOMIC DNA]</scope>
    <source>
        <strain evidence="2 3">Ptm05</strain>
    </source>
</reference>
<name>A0ABS7QXG7_9ACTN</name>
<dbReference type="InterPro" id="IPR009339">
    <property type="entry name" value="DUF998"/>
</dbReference>
<feature type="transmembrane region" description="Helical" evidence="1">
    <location>
        <begin position="192"/>
        <end position="211"/>
    </location>
</feature>
<feature type="transmembrane region" description="Helical" evidence="1">
    <location>
        <begin position="134"/>
        <end position="153"/>
    </location>
</feature>
<accession>A0ABS7QXG7</accession>
<dbReference type="EMBL" id="JAINVZ010000013">
    <property type="protein sequence ID" value="MBY8887055.1"/>
    <property type="molecule type" value="Genomic_DNA"/>
</dbReference>
<organism evidence="2 3">
    <name type="scientific">Streptantibioticus parmotrematis</name>
    <dbReference type="NCBI Taxonomy" id="2873249"/>
    <lineage>
        <taxon>Bacteria</taxon>
        <taxon>Bacillati</taxon>
        <taxon>Actinomycetota</taxon>
        <taxon>Actinomycetes</taxon>
        <taxon>Kitasatosporales</taxon>
        <taxon>Streptomycetaceae</taxon>
        <taxon>Streptantibioticus</taxon>
    </lineage>
</organism>
<dbReference type="Proteomes" id="UP001198565">
    <property type="component" value="Unassembled WGS sequence"/>
</dbReference>
<proteinExistence type="predicted"/>
<evidence type="ECO:0000313" key="3">
    <source>
        <dbReference type="Proteomes" id="UP001198565"/>
    </source>
</evidence>
<gene>
    <name evidence="2" type="ORF">K7472_19700</name>
</gene>